<dbReference type="EMBL" id="SNYF01000007">
    <property type="protein sequence ID" value="TDQ16644.1"/>
    <property type="molecule type" value="Genomic_DNA"/>
</dbReference>
<feature type="domain" description="THIF-type NAD/FAD binding fold" evidence="1">
    <location>
        <begin position="338"/>
        <end position="476"/>
    </location>
</feature>
<proteinExistence type="predicted"/>
<sequence>MINFEEEKKNALEALSDQYEILVLENKSLEIPGKHKLSHYWQVKVPVDSILFEFDFLNLIVGIPQEFPLVLPKIFLPRNYNGKLLFLPHVDQNRLICTYDEERSIPNPNKPIQQIQFCLLKAKKILEAGLKEENFEDYKDEFIAYWEQTYENEESKVSGVLSFINEELTEGTEISFLVLDNKLGIFDYILLGNSQNSKKIQYFLDEWNYKYNESRAFFVGKIDFKKPPFELKNKDLNKHIRLKERRLQNQFFKFLSLNQGSKIVLFDTGLEGTRSIQGLKIGQLPISGNGFRKGKISAKLAFQSIESQKKITRLSIIPIDSNRLHIRTAGVVNNFRKENRFVIAGLGSIGSNLMYFLSSFPNPSFNIIDPDSIQTENISRHFLGLNYTGRSKVKALKYFFQHYNPNIEIISSIGSIITEIENSPETINKYDLLFVCIGNWNIEKWISDAQIEKKIKIPICFIWVEPYLLGGHALYIHPNDNRFKEFFNENDLFERNIISSTEYLAGNKLLSLRESGCQSSYRPYSKEKVIMFLSKLFPHLKSWIEEKPTKSESFTWKGYEEESLKGQIKFEDWVYDFKDETLISHR</sequence>
<dbReference type="Gene3D" id="3.40.50.720">
    <property type="entry name" value="NAD(P)-binding Rossmann-like Domain"/>
    <property type="match status" value="1"/>
</dbReference>
<evidence type="ECO:0000313" key="3">
    <source>
        <dbReference type="EMBL" id="TDQ16644.1"/>
    </source>
</evidence>
<comment type="caution">
    <text evidence="3">The sequence shown here is derived from an EMBL/GenBank/DDBJ whole genome shotgun (WGS) entry which is preliminary data.</text>
</comment>
<dbReference type="OrthoDB" id="9804286at2"/>
<dbReference type="InterPro" id="IPR032701">
    <property type="entry name" value="Prok-E2_B_dom"/>
</dbReference>
<reference evidence="3 4" key="1">
    <citation type="submission" date="2019-03" db="EMBL/GenBank/DDBJ databases">
        <title>Genomic Encyclopedia of Type Strains, Phase III (KMG-III): the genomes of soil and plant-associated and newly described type strains.</title>
        <authorList>
            <person name="Whitman W."/>
        </authorList>
    </citation>
    <scope>NUCLEOTIDE SEQUENCE [LARGE SCALE GENOMIC DNA]</scope>
    <source>
        <strain evidence="3 4">CECT 8446</strain>
    </source>
</reference>
<dbReference type="RefSeq" id="WP_133556743.1">
    <property type="nucleotide sequence ID" value="NZ_SNYF01000007.1"/>
</dbReference>
<accession>A0A4R6T384</accession>
<dbReference type="SUPFAM" id="SSF69572">
    <property type="entry name" value="Activating enzymes of the ubiquitin-like proteins"/>
    <property type="match status" value="1"/>
</dbReference>
<keyword evidence="4" id="KW-1185">Reference proteome</keyword>
<dbReference type="GO" id="GO:0008641">
    <property type="term" value="F:ubiquitin-like modifier activating enzyme activity"/>
    <property type="evidence" value="ECO:0007669"/>
    <property type="project" value="InterPro"/>
</dbReference>
<dbReference type="Proteomes" id="UP000294535">
    <property type="component" value="Unassembled WGS sequence"/>
</dbReference>
<dbReference type="Pfam" id="PF00899">
    <property type="entry name" value="ThiF"/>
    <property type="match status" value="1"/>
</dbReference>
<dbReference type="InterPro" id="IPR035985">
    <property type="entry name" value="Ubiquitin-activating_enz"/>
</dbReference>
<protein>
    <submittedName>
        <fullName evidence="3">E2/UBC family protein B</fullName>
    </submittedName>
</protein>
<dbReference type="AlphaFoldDB" id="A0A4R6T384"/>
<dbReference type="Pfam" id="PF14461">
    <property type="entry name" value="Prok-E2_B"/>
    <property type="match status" value="1"/>
</dbReference>
<organism evidence="3 4">
    <name type="scientific">Algoriphagus boseongensis</name>
    <dbReference type="NCBI Taxonomy" id="1442587"/>
    <lineage>
        <taxon>Bacteria</taxon>
        <taxon>Pseudomonadati</taxon>
        <taxon>Bacteroidota</taxon>
        <taxon>Cytophagia</taxon>
        <taxon>Cytophagales</taxon>
        <taxon>Cyclobacteriaceae</taxon>
        <taxon>Algoriphagus</taxon>
    </lineage>
</organism>
<evidence type="ECO:0000259" key="1">
    <source>
        <dbReference type="Pfam" id="PF00899"/>
    </source>
</evidence>
<evidence type="ECO:0000259" key="2">
    <source>
        <dbReference type="Pfam" id="PF14461"/>
    </source>
</evidence>
<dbReference type="InterPro" id="IPR000594">
    <property type="entry name" value="ThiF_NAD_FAD-bd"/>
</dbReference>
<feature type="domain" description="Prokaryotic E2 family B" evidence="2">
    <location>
        <begin position="57"/>
        <end position="152"/>
    </location>
</feature>
<name>A0A4R6T384_9BACT</name>
<evidence type="ECO:0000313" key="4">
    <source>
        <dbReference type="Proteomes" id="UP000294535"/>
    </source>
</evidence>
<gene>
    <name evidence="3" type="ORF">DFQ04_2766</name>
</gene>